<evidence type="ECO:0008006" key="3">
    <source>
        <dbReference type="Google" id="ProtNLM"/>
    </source>
</evidence>
<name>A0ABX2JI66_9SPHN</name>
<accession>A0ABX2JI66</accession>
<dbReference type="EMBL" id="JABULH010000001">
    <property type="protein sequence ID" value="NTS64139.1"/>
    <property type="molecule type" value="Genomic_DNA"/>
</dbReference>
<keyword evidence="2" id="KW-1185">Reference proteome</keyword>
<dbReference type="RefSeq" id="WP_174192191.1">
    <property type="nucleotide sequence ID" value="NZ_JABULH010000001.1"/>
</dbReference>
<proteinExistence type="predicted"/>
<sequence>MIESHSPATNHHGETFGAWLRVQVDREGLVGQLVAGAKVDRKFPRNGSPEDVRRHLSAMQAEGDLFEAVDEAEIDWRAY</sequence>
<dbReference type="Proteomes" id="UP000621447">
    <property type="component" value="Unassembled WGS sequence"/>
</dbReference>
<reference evidence="1 2" key="1">
    <citation type="submission" date="2020-06" db="EMBL/GenBank/DDBJ databases">
        <title>Sphingomonas hominis sp. nov., a member of the Sphingomonas, isolated from the hair of a 22-year-old girl.</title>
        <authorList>
            <person name="Zhang D.-F."/>
            <person name="Cui X.-W."/>
        </authorList>
    </citation>
    <scope>NUCLEOTIDE SEQUENCE [LARGE SCALE GENOMIC DNA]</scope>
    <source>
        <strain evidence="1 2">HHU CXW</strain>
    </source>
</reference>
<evidence type="ECO:0000313" key="1">
    <source>
        <dbReference type="EMBL" id="NTS64139.1"/>
    </source>
</evidence>
<comment type="caution">
    <text evidence="1">The sequence shown here is derived from an EMBL/GenBank/DDBJ whole genome shotgun (WGS) entry which is preliminary data.</text>
</comment>
<gene>
    <name evidence="1" type="ORF">HRV97_03055</name>
</gene>
<protein>
    <recommendedName>
        <fullName evidence="3">YozE SAM-like domain-containing protein</fullName>
    </recommendedName>
</protein>
<organism evidence="1 2">
    <name type="scientific">Sphingomonas hominis</name>
    <dbReference type="NCBI Taxonomy" id="2741495"/>
    <lineage>
        <taxon>Bacteria</taxon>
        <taxon>Pseudomonadati</taxon>
        <taxon>Pseudomonadota</taxon>
        <taxon>Alphaproteobacteria</taxon>
        <taxon>Sphingomonadales</taxon>
        <taxon>Sphingomonadaceae</taxon>
        <taxon>Sphingomonas</taxon>
    </lineage>
</organism>
<evidence type="ECO:0000313" key="2">
    <source>
        <dbReference type="Proteomes" id="UP000621447"/>
    </source>
</evidence>